<accession>A0A346G1A0</accession>
<dbReference type="CDD" id="cd09909">
    <property type="entry name" value="HIV-1-like_HR1-HR2"/>
    <property type="match status" value="1"/>
</dbReference>
<evidence type="ECO:0000256" key="9">
    <source>
        <dbReference type="ARBA" id="ARBA00022511"/>
    </source>
</evidence>
<keyword evidence="9 32" id="KW-1032">Host cell membrane</keyword>
<keyword evidence="19 32" id="KW-1043">Host membrane</keyword>
<evidence type="ECO:0000256" key="27">
    <source>
        <dbReference type="ARBA" id="ARBA00023157"/>
    </source>
</evidence>
<dbReference type="GO" id="GO:1903908">
    <property type="term" value="P:positive regulation of plasma membrane raft polarization"/>
    <property type="evidence" value="ECO:0007669"/>
    <property type="project" value="UniProtKB-UniRule"/>
</dbReference>
<dbReference type="GO" id="GO:0019062">
    <property type="term" value="P:virion attachment to host cell"/>
    <property type="evidence" value="ECO:0007669"/>
    <property type="project" value="UniProtKB-UniRule"/>
</dbReference>
<evidence type="ECO:0000256" key="17">
    <source>
        <dbReference type="ARBA" id="ARBA00022804"/>
    </source>
</evidence>
<dbReference type="GO" id="GO:0075512">
    <property type="term" value="P:clathrin-dependent endocytosis of virus by host cell"/>
    <property type="evidence" value="ECO:0007669"/>
    <property type="project" value="UniProtKB-UniRule"/>
</dbReference>
<dbReference type="FunFam" id="1.20.5.490:FF:000001">
    <property type="entry name" value="Envelope glycoprotein gp160"/>
    <property type="match status" value="1"/>
</dbReference>
<dbReference type="SUPFAM" id="SSF56502">
    <property type="entry name" value="gp120 core"/>
    <property type="match status" value="2"/>
</dbReference>
<dbReference type="GO" id="GO:0044175">
    <property type="term" value="C:host cell endosome membrane"/>
    <property type="evidence" value="ECO:0007669"/>
    <property type="project" value="UniProtKB-SubCell"/>
</dbReference>
<evidence type="ECO:0000256" key="6">
    <source>
        <dbReference type="ARBA" id="ARBA00004650"/>
    </source>
</evidence>
<dbReference type="EMBL" id="MH263365">
    <property type="protein sequence ID" value="AXN88859.1"/>
    <property type="molecule type" value="Genomic_DNA"/>
</dbReference>
<dbReference type="FunFam" id="1.10.287.210:FF:000001">
    <property type="entry name" value="Envelope glycoprotein gp160"/>
    <property type="match status" value="1"/>
</dbReference>
<evidence type="ECO:0000256" key="19">
    <source>
        <dbReference type="ARBA" id="ARBA00022870"/>
    </source>
</evidence>
<comment type="domain">
    <text evidence="32">The CD4-binding region is targeted by the antibody b12.</text>
</comment>
<dbReference type="GO" id="GO:0019031">
    <property type="term" value="C:viral envelope"/>
    <property type="evidence" value="ECO:0007669"/>
    <property type="project" value="UniProtKB-KW"/>
</dbReference>
<feature type="domain" description="Human immunodeficiency virus 1 envelope glycoprotein Gp120" evidence="35">
    <location>
        <begin position="36"/>
        <end position="515"/>
    </location>
</feature>
<dbReference type="Gene3D" id="1.20.5.490">
    <property type="entry name" value="Single helix bin"/>
    <property type="match status" value="1"/>
</dbReference>
<comment type="function">
    <text evidence="32">Transmembrane protein gp41: Acts as a class I viral fusion protein. Under the current model, the protein has at least 3 conformational states: pre-fusion native state, pre-hairpin intermediate state, and post-fusion hairpin state. During fusion of viral and target intracellular membranes, the coiled coil regions (heptad repeats) assume a trimer-of-hairpins structure, positioning the fusion peptide in close proximity to the C-terminal region of the ectodomain. The formation of this structure appears to drive apposition and subsequent fusion of viral and target cell membranes. Complete fusion occurs in host cell endosomes and is dynamin-dependent, however some lipid transfer might occur at the plasma membrane. The virus undergoes clathrin-dependent internalization long before endosomal fusion, thus minimizing the surface exposure of conserved viral epitopes during fusion and reducing the efficacy of inhibitors targeting these epitopes. Membranes fusion leads to delivery of the nucleocapsid into the cytoplasm.</text>
</comment>
<evidence type="ECO:0000256" key="5">
    <source>
        <dbReference type="ARBA" id="ARBA00004578"/>
    </source>
</evidence>
<dbReference type="GO" id="GO:1903911">
    <property type="term" value="P:positive regulation of receptor clustering"/>
    <property type="evidence" value="ECO:0007669"/>
    <property type="project" value="UniProtKB-UniRule"/>
</dbReference>
<feature type="region of interest" description="CD4-binding loop" evidence="32">
    <location>
        <begin position="366"/>
        <end position="376"/>
    </location>
</feature>
<comment type="similarity">
    <text evidence="32">Belongs to the HIV-1 env protein family.</text>
</comment>
<dbReference type="GO" id="GO:0019082">
    <property type="term" value="P:viral protein processing"/>
    <property type="evidence" value="ECO:0007669"/>
    <property type="project" value="UniProtKB-UniRule"/>
</dbReference>
<evidence type="ECO:0000256" key="10">
    <source>
        <dbReference type="ARBA" id="ARBA00022570"/>
    </source>
</evidence>
<reference evidence="37" key="1">
    <citation type="journal article" date="2018" name="J. Exp. Med.">
        <title>Relationship between latent and rebound viruses in a clinical trial of anti-HIV-1 antibody 3BNC117.</title>
        <authorList>
            <person name="Cohen Y.Z."/>
            <person name="Lorenzi J.C."/>
            <person name="Krassnig L."/>
            <person name="Barton J.P."/>
            <person name="Burke L."/>
            <person name="Pai J."/>
            <person name="Lu C.L."/>
            <person name="Mendoza P."/>
            <person name="Oliveira T.Y."/>
            <person name="Sleckman C."/>
            <person name="Millard K."/>
            <person name="Butler A.L."/>
            <person name="Dizon J.P."/>
            <person name="Belblidia S.A."/>
            <person name="Witmer-Pack M."/>
            <person name="Shimeliovich I."/>
            <person name="Gulick R.M."/>
            <person name="Seaman M.S."/>
            <person name="Jankovic M."/>
            <person name="Caskey M."/>
            <person name="Nussenzweig M.C."/>
        </authorList>
    </citation>
    <scope>NUCLEOTIDE SEQUENCE</scope>
    <source>
        <strain evidence="37">611_D14_MH12</strain>
    </source>
</reference>
<dbReference type="InterPro" id="IPR037527">
    <property type="entry name" value="Gp160"/>
</dbReference>
<dbReference type="GO" id="GO:0052031">
    <property type="term" value="P:symbiont-mediated perturbation of host defense response"/>
    <property type="evidence" value="ECO:0007669"/>
    <property type="project" value="UniProtKB-UniRule"/>
</dbReference>
<comment type="caution">
    <text evidence="32">Lacks conserved residue(s) required for the propagation of feature annotation.</text>
</comment>
<comment type="function">
    <text evidence="32">Surface protein gp120: Attaches the virus to the host lymphoid cell by binding to the primary receptor CD4. This interaction induces a structural rearrangement creating a high affinity binding site for a chemokine coreceptor like CXCR4 and/or CCR5. Acts as a ligand for CD209/DC-SIGN and CLEC4M/DC-SIGNR, which are respectively found on dendritic cells (DCs), and on endothelial cells of liver sinusoids and lymph node sinuses. These interactions allow capture of viral particles at mucosal surfaces by these cells and subsequent transmission to permissive cells. HIV subverts the migration properties of dendritic cells to gain access to CD4+ T-cells in lymph nodes. Virus transmission to permissive T-cells occurs either in trans (without DCs infection, through viral capture and transmission), or in cis (following DCs productive infection, through the usual CD4-gp120 interaction), thereby inducing a robust infection. In trans infection, bound virions remain infectious over days and it is proposed that they are not degraded, but protected in non-lysosomal acidic organelles within the DCs close to the cell membrane thus contributing to the viral infectious potential during DCs' migration from the periphery to the lymphoid tissues. On arrival at lymphoid tissues, intact virions recycle back to DCs' cell surface allowing virus transmission to CD4+ T-cells.</text>
</comment>
<dbReference type="Pfam" id="PF00517">
    <property type="entry name" value="GP41"/>
    <property type="match status" value="1"/>
</dbReference>
<keyword evidence="25 32" id="KW-0472">Membrane</keyword>
<keyword evidence="10 32" id="KW-1165">Clathrin-mediated endocytosis of virus by host</keyword>
<keyword evidence="30 32" id="KW-0449">Lipoprotein</keyword>
<evidence type="ECO:0000256" key="25">
    <source>
        <dbReference type="ARBA" id="ARBA00023136"/>
    </source>
</evidence>
<feature type="site" description="Cleavage; by host furin" evidence="32">
    <location>
        <begin position="515"/>
        <end position="516"/>
    </location>
</feature>
<dbReference type="InterPro" id="IPR036377">
    <property type="entry name" value="Gp120_core_sf"/>
</dbReference>
<keyword evidence="11 32" id="KW-0945">Host-virus interaction</keyword>
<evidence type="ECO:0000256" key="15">
    <source>
        <dbReference type="ARBA" id="ARBA00022703"/>
    </source>
</evidence>
<evidence type="ECO:0000256" key="23">
    <source>
        <dbReference type="ARBA" id="ARBA00023046"/>
    </source>
</evidence>
<comment type="domain">
    <text evidence="32">The YXXL motif is involved in determining the exact site of viral release at the surface of infected mononuclear cells and promotes endocytosis. YXXL and di-leucine endocytosis motifs interact directly or indirectly with the clathrin adapter complexes, opperate independently, and their activities are not additive.</text>
</comment>
<feature type="disulfide bond" evidence="32">
    <location>
        <begin position="603"/>
        <end position="609"/>
    </location>
</feature>
<dbReference type="SUPFAM" id="SSF58069">
    <property type="entry name" value="Virus ectodomain"/>
    <property type="match status" value="1"/>
</dbReference>
<comment type="subcellular location">
    <molecule>Surface protein gp120</molecule>
    <subcellularLocation>
        <location evidence="32">Virion membrane</location>
        <topology evidence="32">Peripheral membrane protein</topology>
    </subcellularLocation>
    <subcellularLocation>
        <location evidence="32">Host cell membrane</location>
        <topology evidence="32">Peripheral membrane protein</topology>
    </subcellularLocation>
    <subcellularLocation>
        <location evidence="32">Host endosome membrane</location>
        <topology evidence="32">Single-pass type I membrane protein</topology>
    </subcellularLocation>
    <text evidence="32">The surface protein is not anchored to the viral envelope, but associates with the extravirion surface through its binding to TM. It is probably concentrated at the site of budding and incorporated into the virions possibly by contacts between the cytoplasmic tail of Env and the N-terminus of Gag.</text>
</comment>
<keyword evidence="26 32" id="KW-0564">Palmitate</keyword>
<feature type="disulfide bond" evidence="32">
    <location>
        <begin position="231"/>
        <end position="242"/>
    </location>
</feature>
<keyword evidence="8 32" id="KW-1170">Fusion of virus membrane with host endosomal membrane</keyword>
<feature type="chain" id="PRO_5023514726" description="Envelope glycoprotein gp160" evidence="32">
    <location>
        <begin position="34"/>
        <end position="861"/>
    </location>
</feature>
<evidence type="ECO:0000256" key="12">
    <source>
        <dbReference type="ARBA" id="ARBA00022595"/>
    </source>
</evidence>
<keyword evidence="29 32" id="KW-0899">Viral immunoevasion</keyword>
<feature type="lipid moiety-binding region" description="S-palmitoyl cysteine; by host" evidence="32">
    <location>
        <position position="842"/>
    </location>
</feature>
<comment type="miscellaneous">
    <text evidence="32">HIV-1 lineages are divided in three main groups, M (for Major), O (for Outlier), and N (for New, or Non-M, Non-O). The vast majority of strains found worldwide belong to the group M. Group O seems to be endemic to and largely confined to Cameroon and neighboring countries in West Central Africa, where these viruses represent a small minority of HIV-1 strains. The group N is represented by a limited number of isolates from Cameroonian persons. The group M is further subdivided in 9 clades or subtypes (A to D, F to H, J and K).</text>
</comment>
<keyword evidence="12 32" id="KW-1162">Viral penetration into host cytoplasm</keyword>
<evidence type="ECO:0000256" key="28">
    <source>
        <dbReference type="ARBA" id="ARBA00023180"/>
    </source>
</evidence>
<feature type="region of interest" description="MPER; binding to GalCer" evidence="32">
    <location>
        <begin position="667"/>
        <end position="688"/>
    </location>
</feature>
<keyword evidence="31 32" id="KW-1160">Virus entry into host cell</keyword>
<feature type="disulfide bond" evidence="32">
    <location>
        <begin position="55"/>
        <end position="75"/>
    </location>
</feature>
<feature type="chain" id="PRO_5023514725" description="Transmembrane protein gp41" evidence="32">
    <location>
        <begin position="516"/>
        <end position="861"/>
    </location>
</feature>
<proteinExistence type="inferred from homology"/>
<evidence type="ECO:0000256" key="8">
    <source>
        <dbReference type="ARBA" id="ARBA00022510"/>
    </source>
</evidence>
<evidence type="ECO:0000256" key="4">
    <source>
        <dbReference type="ARBA" id="ARBA00004563"/>
    </source>
</evidence>
<dbReference type="GO" id="GO:0055036">
    <property type="term" value="C:virion membrane"/>
    <property type="evidence" value="ECO:0007669"/>
    <property type="project" value="UniProtKB-SubCell"/>
</dbReference>
<evidence type="ECO:0000256" key="1">
    <source>
        <dbReference type="ARBA" id="ARBA00004402"/>
    </source>
</evidence>
<evidence type="ECO:0000256" key="11">
    <source>
        <dbReference type="ARBA" id="ARBA00022581"/>
    </source>
</evidence>
<feature type="region of interest" description="Immunosuppression" evidence="32">
    <location>
        <begin position="579"/>
        <end position="597"/>
    </location>
</feature>
<keyword evidence="15 32" id="KW-0053">Apoptosis</keyword>
<evidence type="ECO:0000256" key="3">
    <source>
        <dbReference type="ARBA" id="ARBA00004505"/>
    </source>
</evidence>
<comment type="PTM">
    <text evidence="32">Specific enzymatic cleavages in vivo yield mature proteins. Envelope glycoproteins are synthesized as a inactive precursor that is heavily N-glycosylated and processed likely by host cell furin in the Golgi to yield the mature SU and TM proteins. The cleavage site between SU and TM requires the minimal sequence [KR]-X-[KR]-R. About 2 of the 9 disulfide bonds of gp41 are reduced by P4HB/PDI, following binding to CD4 receptor.</text>
</comment>
<dbReference type="GO" id="GO:0016020">
    <property type="term" value="C:membrane"/>
    <property type="evidence" value="ECO:0007669"/>
    <property type="project" value="UniProtKB-UniRule"/>
</dbReference>
<evidence type="ECO:0000313" key="37">
    <source>
        <dbReference type="EMBL" id="AXN88859.1"/>
    </source>
</evidence>
<feature type="coiled-coil region" evidence="32">
    <location>
        <begin position="638"/>
        <end position="672"/>
    </location>
</feature>
<organismHost>
    <name type="scientific">Homo sapiens</name>
    <name type="common">Human</name>
    <dbReference type="NCBI Taxonomy" id="9606"/>
</organismHost>
<keyword evidence="14 32" id="KW-0812">Transmembrane</keyword>
<evidence type="ECO:0000256" key="20">
    <source>
        <dbReference type="ARBA" id="ARBA00022879"/>
    </source>
</evidence>
<comment type="domain">
    <text evidence="32 33">The 17 amino acids long immunosuppressive region is present in many retroviral envelope proteins. Synthetic peptides derived from this relatively conserved sequence inhibit immune function in vitro and in vivo.</text>
</comment>
<keyword evidence="20 32" id="KW-0261">Viral envelope protein</keyword>
<evidence type="ECO:0000256" key="33">
    <source>
        <dbReference type="RuleBase" id="RU363095"/>
    </source>
</evidence>
<gene>
    <name evidence="32 37" type="primary">env</name>
</gene>
<evidence type="ECO:0000256" key="21">
    <source>
        <dbReference type="ARBA" id="ARBA00022890"/>
    </source>
</evidence>
<comment type="domain">
    <text evidence="32">Some of the most genetically diverse regions of the viral genome are present in Env. They are called variable regions 1 through 5 (V1 through V5). Coreceptor usage of gp120 is determined mainly by the primary structure of the third variable region (V3) in the outer domain of gp120. The sequence of V3 determines which coreceptor, CCR5 and/or CXCR4 (corresponding to R5/macrophage, X4/T cell and R5X4/T cell and macrophage tropism), is used to trigger the fusion potential of the Env complex, and hence which cells the virus can infect. Binding to CCR5 involves a region adjacent in addition to V3.</text>
</comment>
<comment type="subcellular location">
    <molecule>Transmembrane protein gp41</molecule>
    <subcellularLocation>
        <location evidence="32">Virion membrane</location>
        <topology evidence="32">Single-pass type I membrane protein</topology>
    </subcellularLocation>
    <subcellularLocation>
        <location evidence="32">Host cell membrane</location>
        <topology evidence="32">Single-pass type I membrane protein</topology>
    </subcellularLocation>
    <subcellularLocation>
        <location evidence="32">Host endosome membrane</location>
        <topology evidence="32">Single-pass type I membrane protein</topology>
    </subcellularLocation>
    <text evidence="32">It is probably concentrated at the site of budding and incorporated into the virions possibly by contacts between the cytoplasmic tail of Env and the N-terminus of Gag.</text>
</comment>
<evidence type="ECO:0000256" key="32">
    <source>
        <dbReference type="HAMAP-Rule" id="MF_04083"/>
    </source>
</evidence>
<evidence type="ECO:0000256" key="7">
    <source>
        <dbReference type="ARBA" id="ARBA00022506"/>
    </source>
</evidence>
<dbReference type="FunFam" id="2.170.40.20:FF:000004">
    <property type="entry name" value="Envelope glycoprotein gp160"/>
    <property type="match status" value="1"/>
</dbReference>
<dbReference type="InterPro" id="IPR000328">
    <property type="entry name" value="GP41-like"/>
</dbReference>
<sequence>MRVTGIRTNYQDLLIWSTLLLGLLTICSAAEQEQSWVTVYYGVPVWKEATTTLFCASDAKTYDTEVHNVWATHACVPTDPNPQEILLENVTEGFNMWKNNMVDQMQEDIISLWDQSLKPCVKLTPLCVTLYCNKINKTNNATNTSEQRITTNVTMEMKNCSFNISTDIKDKMQKEYALFYTSDITSIDNSSTDYRLITCNTSVLRQACPKVTFEPIPIHYCAPAGFAILKCNDKKFNGSGECKNVSTVQCTHGIKPVVSTQLLLNGSLAEEEVVVRSENFTNNAKIIIVQLNETVQINCTRPGNNTRKSIRIGPGQAFYATGDIIGDIRSAHCNVSEGDWKKILGQIVQKLGEKFNNITTIAFNRSSGGDPEVVNHNFNCGGEFFYCNSTPLFNSTWTRNSTKGAWNLTRWDNSTNGTIILQCRIKQIINMWQEVGKAMYAPPIRGNISCSSNITGLILTRDGGPNKTNETFRPAGGDMRDNWRSELYKYKVVELEPLGVAPTKAKRRVVQREKRAVGMIGAMFLGFLGTAGSTMGAASIALTAQARQLLSGIVQQQNNLLRAIEAQQHLLQLTVWGIKQLQARVLAVERYLRDQQLLGLWGCSGKLICTTTVPWNTSWSNRSMDDIWGNMTWMQWEKEIDNYTRVIYTLIEESQNQQEKNEEELLALDKWDSLWNWFSITHWLWYIRIFIMIVGGLIGLRIVFAVLSIVNRVRQGYSPLSFQTHLPAPRGPDRPEGIEEEGGERDRDRSGRLVNGFLALFWDDLRSLCLFSYHRLRDLLLIIARIVELLGRRGWELLKYWGNLLQYWSQELKNSAVSLLNATTIAVGEGTDRIIEVIQRICRAILHIPRRIRQGFERALL</sequence>
<comment type="PTM">
    <text evidence="32">Palmitoylation of the transmembrane protein and of Env polyprotein (prior to its proteolytic cleavage) is essential for their association with host cell membrane lipid rafts. Palmitoylation is therefore required for envelope trafficking to classical lipid rafts, but not for viral replication.</text>
</comment>
<feature type="topological domain" description="Cytoplasmic" evidence="32">
    <location>
        <begin position="711"/>
        <end position="861"/>
    </location>
</feature>
<evidence type="ECO:0000256" key="24">
    <source>
        <dbReference type="ARBA" id="ARBA00023054"/>
    </source>
</evidence>
<evidence type="ECO:0000256" key="34">
    <source>
        <dbReference type="SAM" id="MobiDB-lite"/>
    </source>
</evidence>
<dbReference type="InterPro" id="IPR000777">
    <property type="entry name" value="HIV1_Gp120"/>
</dbReference>
<protein>
    <recommendedName>
        <fullName evidence="32">Envelope glycoprotein gp160</fullName>
    </recommendedName>
    <alternativeName>
        <fullName evidence="32">Env polyprotein</fullName>
    </alternativeName>
    <component>
        <recommendedName>
            <fullName evidence="32">Surface protein gp120</fullName>
            <shortName evidence="32">SU</shortName>
        </recommendedName>
        <alternativeName>
            <fullName evidence="32">Glycoprotein 120</fullName>
            <shortName evidence="32">gp120</shortName>
        </alternativeName>
    </component>
    <component>
        <recommendedName>
            <fullName evidence="32">Transmembrane protein gp41</fullName>
            <shortName evidence="32">TM</shortName>
        </recommendedName>
        <alternativeName>
            <fullName evidence="32">Glycoprotein 41</fullName>
            <shortName evidence="32">gp41</shortName>
        </alternativeName>
    </component>
</protein>
<keyword evidence="23 32" id="KW-1039">Host endosome</keyword>
<evidence type="ECO:0000256" key="13">
    <source>
        <dbReference type="ARBA" id="ARBA00022685"/>
    </source>
</evidence>
<name>A0A346G1A0_HV1</name>
<dbReference type="Gene3D" id="1.10.287.210">
    <property type="match status" value="1"/>
</dbReference>
<evidence type="ECO:0000256" key="29">
    <source>
        <dbReference type="ARBA" id="ARBA00023280"/>
    </source>
</evidence>
<dbReference type="GO" id="GO:0005198">
    <property type="term" value="F:structural molecule activity"/>
    <property type="evidence" value="ECO:0007669"/>
    <property type="project" value="UniProtKB-UniRule"/>
</dbReference>
<evidence type="ECO:0000259" key="35">
    <source>
        <dbReference type="Pfam" id="PF00516"/>
    </source>
</evidence>
<keyword evidence="13 32" id="KW-0165">Cleavage on pair of basic residues</keyword>
<comment type="subcellular location">
    <subcellularLocation>
        <location evidence="3">Host cell membrane</location>
        <topology evidence="3">Peripheral membrane protein</topology>
    </subcellularLocation>
    <subcellularLocation>
        <location evidence="1">Host cell membrane</location>
        <topology evidence="1">Single-pass type I membrane protein</topology>
    </subcellularLocation>
    <subcellularLocation>
        <location evidence="2">Host endosome membrane</location>
        <topology evidence="2">Peripheral membrane protein</topology>
    </subcellularLocation>
    <subcellularLocation>
        <location evidence="5">Host endosome membrane</location>
        <topology evidence="5">Single-pass type I membrane protein</topology>
    </subcellularLocation>
    <subcellularLocation>
        <location evidence="6">Virion membrane</location>
        <topology evidence="6">Peripheral membrane protein</topology>
    </subcellularLocation>
    <subcellularLocation>
        <location evidence="4">Virion membrane</location>
        <topology evidence="4">Single-pass type I membrane protein</topology>
    </subcellularLocation>
</comment>
<keyword evidence="27 32" id="KW-1015">Disulfide bond</keyword>
<dbReference type="Gene3D" id="2.170.40.20">
    <property type="entry name" value="Human immunodeficiency virus 1, Gp160, envelope glycoprotein"/>
    <property type="match status" value="2"/>
</dbReference>
<evidence type="ECO:0000256" key="26">
    <source>
        <dbReference type="ARBA" id="ARBA00023139"/>
    </source>
</evidence>
<feature type="disulfide bond" evidence="32">
    <location>
        <begin position="221"/>
        <end position="250"/>
    </location>
</feature>
<feature type="region of interest" description="Disordered" evidence="34">
    <location>
        <begin position="724"/>
        <end position="748"/>
    </location>
</feature>
<keyword evidence="22 32" id="KW-1133">Transmembrane helix</keyword>
<keyword evidence="21 32" id="KW-1164">Virus endocytosis by host</keyword>
<evidence type="ECO:0000256" key="31">
    <source>
        <dbReference type="ARBA" id="ARBA00023296"/>
    </source>
</evidence>
<dbReference type="GO" id="GO:0019064">
    <property type="term" value="P:fusion of virus membrane with host plasma membrane"/>
    <property type="evidence" value="ECO:0007669"/>
    <property type="project" value="UniProtKB-UniRule"/>
</dbReference>
<dbReference type="Pfam" id="PF00516">
    <property type="entry name" value="GP120"/>
    <property type="match status" value="1"/>
</dbReference>
<evidence type="ECO:0000256" key="2">
    <source>
        <dbReference type="ARBA" id="ARBA00004433"/>
    </source>
</evidence>
<feature type="lipid moiety-binding region" description="S-palmitoyl cysteine; by host" evidence="32">
    <location>
        <position position="769"/>
    </location>
</feature>
<feature type="short sequence motif" description="YXXL motif; contains endocytosis signal" evidence="32">
    <location>
        <begin position="717"/>
        <end position="720"/>
    </location>
</feature>
<feature type="domain" description="Retroviral envelope protein GP41-like" evidence="36">
    <location>
        <begin position="535"/>
        <end position="724"/>
    </location>
</feature>
<comment type="miscellaneous">
    <text evidence="32">Inhibitors targeting HIV-1 viral envelope proteins are used as antiretroviral drugs. Attachment of virions to the cell surface via non-specific interactions and CD4 binding can be blocked by inhibitors that include cyanovirin-N, cyclotriazadisulfonamide analogs, PRO 2000, TNX 355 and PRO 542. In addition, BMS 806 can block CD4-induced conformational changes. Env interactions with the coreceptor molecules can be targeted by CCR5 antagonists including SCH-D, maraviroc (UK 427857) and aplaviroc (GW 873140), and the CXCR4 antagonist AMD 070. Fusion of viral and cellular membranes can be inhibited by peptides such as enfuvirtide and tifuvirtide (T 1249). Resistance to inhibitors associated with mutations in Env are observed. Most of the time, single mutations confer only a modest reduction in drug susceptibility. Combination of several mutations is usually required to develop a high-level drug resistance.</text>
</comment>
<dbReference type="HAMAP" id="MF_04083">
    <property type="entry name" value="HIV_ENV"/>
    <property type="match status" value="1"/>
</dbReference>
<dbReference type="GO" id="GO:0039654">
    <property type="term" value="P:fusion of virus membrane with host endosome membrane"/>
    <property type="evidence" value="ECO:0007669"/>
    <property type="project" value="UniProtKB-UniRule"/>
</dbReference>
<feature type="short sequence motif" description="Di-leucine internalization motif" evidence="32">
    <location>
        <begin position="860"/>
        <end position="861"/>
    </location>
</feature>
<keyword evidence="18 32" id="KW-0946">Virion</keyword>
<evidence type="ECO:0000256" key="16">
    <source>
        <dbReference type="ARBA" id="ARBA00022729"/>
    </source>
</evidence>
<keyword evidence="17 32" id="KW-1161">Viral attachment to host cell</keyword>
<feature type="transmembrane region" description="Helical" evidence="33">
    <location>
        <begin position="683"/>
        <end position="710"/>
    </location>
</feature>
<evidence type="ECO:0000256" key="14">
    <source>
        <dbReference type="ARBA" id="ARBA00022692"/>
    </source>
</evidence>
<evidence type="ECO:0000259" key="36">
    <source>
        <dbReference type="Pfam" id="PF00517"/>
    </source>
</evidence>
<keyword evidence="16 32" id="KW-0732">Signal</keyword>
<keyword evidence="28 32" id="KW-0325">Glycoprotein</keyword>
<comment type="domain">
    <text evidence="32">The membrane proximal external region (MPER) present in gp41 is a tryptophan-rich region recognized by the antibodies 2F5, Z13, and 4E10. MPER seems to play a role in fusion.</text>
</comment>
<evidence type="ECO:0000256" key="30">
    <source>
        <dbReference type="ARBA" id="ARBA00023288"/>
    </source>
</evidence>
<organism evidence="37">
    <name type="scientific">Human immunodeficiency virus type 1</name>
    <name type="common">HIV-1</name>
    <dbReference type="NCBI Taxonomy" id="11676"/>
    <lineage>
        <taxon>Viruses</taxon>
        <taxon>Riboviria</taxon>
        <taxon>Pararnavirae</taxon>
        <taxon>Artverviricota</taxon>
        <taxon>Revtraviricetes</taxon>
        <taxon>Ortervirales</taxon>
        <taxon>Retroviridae</taxon>
        <taxon>Orthoretrovirinae</taxon>
        <taxon>Lentivirus</taxon>
        <taxon>Lentivirus humimdef1</taxon>
    </lineage>
</organism>
<keyword evidence="24 32" id="KW-0175">Coiled coil</keyword>
<comment type="PTM">
    <text evidence="32">Highly glycosylated by host. The high number of glycan on the protein is reffered to as 'glycan shield' because it contributes to hide protein sequence from adaptive immune system.</text>
</comment>
<keyword evidence="7 32" id="KW-1168">Fusion of virus membrane with host membrane</keyword>
<comment type="function">
    <text evidence="32">Envelope glycoprotein gp160: Oligomerizes in the host endoplasmic reticulum into predominantly trimers. In a second time, gp160 transits in the host Golgi, where glycosylation is completed. The precursor is then proteolytically cleaved in the trans-Golgi and thereby activated by cellular furin or furin-like proteases to produce gp120 and gp41.</text>
</comment>
<evidence type="ECO:0000256" key="18">
    <source>
        <dbReference type="ARBA" id="ARBA00022844"/>
    </source>
</evidence>
<dbReference type="GO" id="GO:0020002">
    <property type="term" value="C:host cell plasma membrane"/>
    <property type="evidence" value="ECO:0007669"/>
    <property type="project" value="UniProtKB-SubCell"/>
</dbReference>
<dbReference type="FunFam" id="2.170.40.20:FF:000003">
    <property type="entry name" value="Envelope glycoprotein gp160"/>
    <property type="match status" value="1"/>
</dbReference>
<evidence type="ECO:0000256" key="22">
    <source>
        <dbReference type="ARBA" id="ARBA00022989"/>
    </source>
</evidence>
<feature type="region of interest" description="V2" evidence="32">
    <location>
        <begin position="160"/>
        <end position="199"/>
    </location>
</feature>
<comment type="subunit">
    <text evidence="32">The mature envelope protein (Env) consists of a homotrimer of non-covalently associated gp120-gp41 heterodimers. The resulting complex protrudes from the virus surface as a spike. There seems to be as few as 10 spikes on the average virion. Surface protein gp120 interacts with host CD4, CCR5 and CXCR4. Gp120 also interacts with the C-type lectins CD209/DC-SIGN and CLEC4M/DC-SIGNR (collectively referred to as DC-SIGN(R)). Gp120 and gp41 interact with GalCer. Gp120 interacts with host ITGA4/ITGB7 complex; on CD4+ T-cells, this interaction results in rapid activation of integrin ITGAL/LFA-1, which facilitates efficient cell-to-cell spreading of HIV-1. Gp120 interacts with cell-associated heparan sulfate; this interaction increases virus infectivity on permissive cells and may be involved in infection of CD4- cells.</text>
</comment>